<evidence type="ECO:0000313" key="1">
    <source>
        <dbReference type="EMBL" id="MFD1465304.1"/>
    </source>
</evidence>
<sequence>MLDDRLIGSTFMNASQLSYGVVEKYGVYYHYVIEGPAEVGDILEVSRVTPLALIVHRQDRRLKF</sequence>
<accession>A0ABW4DP47</accession>
<proteinExistence type="predicted"/>
<dbReference type="Proteomes" id="UP001597244">
    <property type="component" value="Unassembled WGS sequence"/>
</dbReference>
<organism evidence="1 2">
    <name type="scientific">Lapidilactobacillus mulanensis</name>
    <dbReference type="NCBI Taxonomy" id="2485999"/>
    <lineage>
        <taxon>Bacteria</taxon>
        <taxon>Bacillati</taxon>
        <taxon>Bacillota</taxon>
        <taxon>Bacilli</taxon>
        <taxon>Lactobacillales</taxon>
        <taxon>Lactobacillaceae</taxon>
        <taxon>Lapidilactobacillus</taxon>
    </lineage>
</organism>
<evidence type="ECO:0000313" key="2">
    <source>
        <dbReference type="Proteomes" id="UP001597244"/>
    </source>
</evidence>
<dbReference type="EMBL" id="JBHTOF010000029">
    <property type="protein sequence ID" value="MFD1465304.1"/>
    <property type="molecule type" value="Genomic_DNA"/>
</dbReference>
<protein>
    <submittedName>
        <fullName evidence="1">Uncharacterized protein</fullName>
    </submittedName>
</protein>
<reference evidence="2" key="1">
    <citation type="journal article" date="2019" name="Int. J. Syst. Evol. Microbiol.">
        <title>The Global Catalogue of Microorganisms (GCM) 10K type strain sequencing project: providing services to taxonomists for standard genome sequencing and annotation.</title>
        <authorList>
            <consortium name="The Broad Institute Genomics Platform"/>
            <consortium name="The Broad Institute Genome Sequencing Center for Infectious Disease"/>
            <person name="Wu L."/>
            <person name="Ma J."/>
        </authorList>
    </citation>
    <scope>NUCLEOTIDE SEQUENCE [LARGE SCALE GENOMIC DNA]</scope>
    <source>
        <strain evidence="2">CCM 8951</strain>
    </source>
</reference>
<comment type="caution">
    <text evidence="1">The sequence shown here is derived from an EMBL/GenBank/DDBJ whole genome shotgun (WGS) entry which is preliminary data.</text>
</comment>
<keyword evidence="2" id="KW-1185">Reference proteome</keyword>
<gene>
    <name evidence="1" type="ORF">ACFQ4L_04260</name>
</gene>
<name>A0ABW4DP47_9LACO</name>
<dbReference type="RefSeq" id="WP_125577260.1">
    <property type="nucleotide sequence ID" value="NZ_JBHTOF010000029.1"/>
</dbReference>